<dbReference type="AlphaFoldDB" id="A0A839ALD8"/>
<evidence type="ECO:0000313" key="1">
    <source>
        <dbReference type="EMBL" id="MBA6155297.1"/>
    </source>
</evidence>
<evidence type="ECO:0000313" key="2">
    <source>
        <dbReference type="Proteomes" id="UP000563906"/>
    </source>
</evidence>
<reference evidence="1 2" key="1">
    <citation type="submission" date="2020-07" db="EMBL/GenBank/DDBJ databases">
        <title>Bacterium isolated from marine sediment.</title>
        <authorList>
            <person name="Shang D."/>
            <person name="Du Z.-J."/>
        </authorList>
    </citation>
    <scope>NUCLEOTIDE SEQUENCE [LARGE SCALE GENOMIC DNA]</scope>
    <source>
        <strain evidence="1 2">S7007</strain>
    </source>
</reference>
<dbReference type="Gene3D" id="3.30.1460.10">
    <property type="match status" value="1"/>
</dbReference>
<name>A0A839ALD8_9FLAO</name>
<proteinExistence type="predicted"/>
<gene>
    <name evidence="1" type="ORF">H3Z83_01980</name>
</gene>
<accession>A0A839ALD8</accession>
<dbReference type="Proteomes" id="UP000563906">
    <property type="component" value="Unassembled WGS sequence"/>
</dbReference>
<protein>
    <submittedName>
        <fullName evidence="1">Uncharacterized protein</fullName>
    </submittedName>
</protein>
<comment type="caution">
    <text evidence="1">The sequence shown here is derived from an EMBL/GenBank/DDBJ whole genome shotgun (WGS) entry which is preliminary data.</text>
</comment>
<dbReference type="SUPFAM" id="SSF69635">
    <property type="entry name" value="Type III secretory system chaperone-like"/>
    <property type="match status" value="1"/>
</dbReference>
<organism evidence="1 2">
    <name type="scientific">Tenacibaculum pelagium</name>
    <dbReference type="NCBI Taxonomy" id="2759527"/>
    <lineage>
        <taxon>Bacteria</taxon>
        <taxon>Pseudomonadati</taxon>
        <taxon>Bacteroidota</taxon>
        <taxon>Flavobacteriia</taxon>
        <taxon>Flavobacteriales</taxon>
        <taxon>Flavobacteriaceae</taxon>
        <taxon>Tenacibaculum</taxon>
    </lineage>
</organism>
<sequence>MSIEKLNEIIKQKSDTLQVKGNSWHFTLNDRLLICIADKNANRMRIISPIAKKEQLDDTLILNSLIANFHTALDVKYAISDDVLWSVFIHPLKELSVHQVEDAILQVYNANITFGTIFSSTSLTFPGNTKKNLPKEKKYLQNKI</sequence>
<keyword evidence="2" id="KW-1185">Reference proteome</keyword>
<dbReference type="EMBL" id="JACGLS010000001">
    <property type="protein sequence ID" value="MBA6155297.1"/>
    <property type="molecule type" value="Genomic_DNA"/>
</dbReference>